<sequence length="272" mass="29987">MQRAGRTTTTMRRLTSLIVAAVLAGGCGSTHSEKAAAERSHQPVTAARSTLPQLIPPPPPPRIKPPLPTSPGNGTHRALPIDRIPTRERVVFLTVDDGAAKDPAFAEMMRTLRVPFSMFLTDSLAGDDYPYFARLQRLGNKVQNHTLSHKRLAGLPYADQRAEICGQQNRLRKVFGERPTLFRPPYGYHDATTLRAAADCGIRATVLWRANVQPGKPGPFAGDHPLRPGDIVLFHFFPKERLEGTTLKKVTEDLLRAITAQGFAVARLEDYV</sequence>
<protein>
    <submittedName>
        <fullName evidence="4">Polysaccharide deacetylase family protein</fullName>
    </submittedName>
</protein>
<keyword evidence="2" id="KW-0732">Signal</keyword>
<dbReference type="PROSITE" id="PS51677">
    <property type="entry name" value="NODB"/>
    <property type="match status" value="1"/>
</dbReference>
<feature type="chain" id="PRO_5046152864" evidence="2">
    <location>
        <begin position="25"/>
        <end position="272"/>
    </location>
</feature>
<feature type="region of interest" description="Disordered" evidence="1">
    <location>
        <begin position="36"/>
        <end position="79"/>
    </location>
</feature>
<dbReference type="CDD" id="cd10917">
    <property type="entry name" value="CE4_NodB_like_6s_7s"/>
    <property type="match status" value="1"/>
</dbReference>
<name>A0ABT0X743_9ACTN</name>
<dbReference type="PROSITE" id="PS51257">
    <property type="entry name" value="PROKAR_LIPOPROTEIN"/>
    <property type="match status" value="1"/>
</dbReference>
<dbReference type="Proteomes" id="UP001167160">
    <property type="component" value="Unassembled WGS sequence"/>
</dbReference>
<dbReference type="PANTHER" id="PTHR10587">
    <property type="entry name" value="GLYCOSYL TRANSFERASE-RELATED"/>
    <property type="match status" value="1"/>
</dbReference>
<dbReference type="InterPro" id="IPR050248">
    <property type="entry name" value="Polysacc_deacetylase_ArnD"/>
</dbReference>
<feature type="domain" description="NodB homology" evidence="3">
    <location>
        <begin position="89"/>
        <end position="266"/>
    </location>
</feature>
<dbReference type="InterPro" id="IPR002509">
    <property type="entry name" value="NODB_dom"/>
</dbReference>
<proteinExistence type="predicted"/>
<dbReference type="RefSeq" id="WP_251414894.1">
    <property type="nucleotide sequence ID" value="NZ_JAMQGM010000028.1"/>
</dbReference>
<feature type="compositionally biased region" description="Pro residues" evidence="1">
    <location>
        <begin position="54"/>
        <end position="69"/>
    </location>
</feature>
<comment type="caution">
    <text evidence="4">The sequence shown here is derived from an EMBL/GenBank/DDBJ whole genome shotgun (WGS) entry which is preliminary data.</text>
</comment>
<dbReference type="Pfam" id="PF01522">
    <property type="entry name" value="Polysacc_deac_1"/>
    <property type="match status" value="1"/>
</dbReference>
<dbReference type="Gene3D" id="3.20.20.370">
    <property type="entry name" value="Glycoside hydrolase/deacetylase"/>
    <property type="match status" value="1"/>
</dbReference>
<evidence type="ECO:0000256" key="1">
    <source>
        <dbReference type="SAM" id="MobiDB-lite"/>
    </source>
</evidence>
<dbReference type="PANTHER" id="PTHR10587:SF134">
    <property type="entry name" value="SECRETED PROTEIN"/>
    <property type="match status" value="1"/>
</dbReference>
<evidence type="ECO:0000313" key="5">
    <source>
        <dbReference type="Proteomes" id="UP001167160"/>
    </source>
</evidence>
<dbReference type="InterPro" id="IPR011330">
    <property type="entry name" value="Glyco_hydro/deAcase_b/a-brl"/>
</dbReference>
<accession>A0ABT0X743</accession>
<reference evidence="4" key="1">
    <citation type="journal article" date="2023" name="Int. J. Syst. Evol. Microbiol.">
        <title>Streptomyces meridianus sp. nov. isolated from brackish water of the Tagus estuary in Alcochete, Portugal.</title>
        <authorList>
            <person name="Santos J.D.N."/>
            <person name="Klimek D."/>
            <person name="Calusinska M."/>
            <person name="Lobo Da Cunha A."/>
            <person name="Catita J."/>
            <person name="Goncalves H."/>
            <person name="Gonzalez I."/>
            <person name="Reyes F."/>
            <person name="Lage O.M."/>
        </authorList>
    </citation>
    <scope>NUCLEOTIDE SEQUENCE</scope>
    <source>
        <strain evidence="4">MTZ3.1</strain>
    </source>
</reference>
<gene>
    <name evidence="4" type="ORF">M1E25_13430</name>
</gene>
<evidence type="ECO:0000259" key="3">
    <source>
        <dbReference type="PROSITE" id="PS51677"/>
    </source>
</evidence>
<dbReference type="EMBL" id="JAMQGM010000028">
    <property type="protein sequence ID" value="MCM2578348.1"/>
    <property type="molecule type" value="Genomic_DNA"/>
</dbReference>
<dbReference type="SUPFAM" id="SSF88713">
    <property type="entry name" value="Glycoside hydrolase/deacetylase"/>
    <property type="match status" value="1"/>
</dbReference>
<organism evidence="4 5">
    <name type="scientific">Streptomyces meridianus</name>
    <dbReference type="NCBI Taxonomy" id="2938945"/>
    <lineage>
        <taxon>Bacteria</taxon>
        <taxon>Bacillati</taxon>
        <taxon>Actinomycetota</taxon>
        <taxon>Actinomycetes</taxon>
        <taxon>Kitasatosporales</taxon>
        <taxon>Streptomycetaceae</taxon>
        <taxon>Streptomyces</taxon>
    </lineage>
</organism>
<evidence type="ECO:0000256" key="2">
    <source>
        <dbReference type="SAM" id="SignalP"/>
    </source>
</evidence>
<keyword evidence="5" id="KW-1185">Reference proteome</keyword>
<feature type="signal peptide" evidence="2">
    <location>
        <begin position="1"/>
        <end position="24"/>
    </location>
</feature>
<evidence type="ECO:0000313" key="4">
    <source>
        <dbReference type="EMBL" id="MCM2578348.1"/>
    </source>
</evidence>